<dbReference type="GO" id="GO:0030246">
    <property type="term" value="F:carbohydrate binding"/>
    <property type="evidence" value="ECO:0007669"/>
    <property type="project" value="InterPro"/>
</dbReference>
<evidence type="ECO:0000313" key="6">
    <source>
        <dbReference type="Proteomes" id="UP000198855"/>
    </source>
</evidence>
<dbReference type="EMBL" id="FOMT01000002">
    <property type="protein sequence ID" value="SFE27343.1"/>
    <property type="molecule type" value="Genomic_DNA"/>
</dbReference>
<dbReference type="Gene3D" id="2.60.40.1120">
    <property type="entry name" value="Carboxypeptidase-like, regulatory domain"/>
    <property type="match status" value="16"/>
</dbReference>
<dbReference type="OrthoDB" id="176752at2"/>
<evidence type="ECO:0000259" key="4">
    <source>
        <dbReference type="Pfam" id="PF01345"/>
    </source>
</evidence>
<dbReference type="InterPro" id="IPR008969">
    <property type="entry name" value="CarboxyPept-like_regulatory"/>
</dbReference>
<dbReference type="SUPFAM" id="SSF49464">
    <property type="entry name" value="Carboxypeptidase regulatory domain-like"/>
    <property type="match status" value="5"/>
</dbReference>
<keyword evidence="5" id="KW-0121">Carboxypeptidase</keyword>
<dbReference type="Pfam" id="PF01345">
    <property type="entry name" value="DUF11"/>
    <property type="match status" value="1"/>
</dbReference>
<keyword evidence="5" id="KW-0645">Protease</keyword>
<name>A0A1I1ZA06_9BACL</name>
<keyword evidence="2" id="KW-0964">Secreted</keyword>
<evidence type="ECO:0000256" key="2">
    <source>
        <dbReference type="ARBA" id="ARBA00022525"/>
    </source>
</evidence>
<dbReference type="GO" id="GO:0004180">
    <property type="term" value="F:carboxypeptidase activity"/>
    <property type="evidence" value="ECO:0007669"/>
    <property type="project" value="UniProtKB-KW"/>
</dbReference>
<dbReference type="STRING" id="1045775.SAMN05216378_2964"/>
<feature type="domain" description="DUF11" evidence="4">
    <location>
        <begin position="219"/>
        <end position="314"/>
    </location>
</feature>
<protein>
    <submittedName>
        <fullName evidence="5">Carboxypeptidase regulatory-like domain-containing protein</fullName>
    </submittedName>
</protein>
<evidence type="ECO:0000256" key="1">
    <source>
        <dbReference type="ARBA" id="ARBA00007257"/>
    </source>
</evidence>
<keyword evidence="3" id="KW-0732">Signal</keyword>
<dbReference type="Gene3D" id="2.60.40.1170">
    <property type="entry name" value="Mu homology domain, subdomain B"/>
    <property type="match status" value="1"/>
</dbReference>
<reference evidence="6" key="1">
    <citation type="submission" date="2016-10" db="EMBL/GenBank/DDBJ databases">
        <authorList>
            <person name="Varghese N."/>
            <person name="Submissions S."/>
        </authorList>
    </citation>
    <scope>NUCLEOTIDE SEQUENCE [LARGE SCALE GENOMIC DNA]</scope>
    <source>
        <strain evidence="6">CGMCC 1.10784</strain>
    </source>
</reference>
<dbReference type="SUPFAM" id="SSF49452">
    <property type="entry name" value="Starch-binding domain-like"/>
    <property type="match status" value="12"/>
</dbReference>
<evidence type="ECO:0000256" key="3">
    <source>
        <dbReference type="ARBA" id="ARBA00022729"/>
    </source>
</evidence>
<keyword evidence="5" id="KW-0378">Hydrolase</keyword>
<dbReference type="Pfam" id="PF13620">
    <property type="entry name" value="CarboxypepD_reg"/>
    <property type="match status" value="17"/>
</dbReference>
<dbReference type="PANTHER" id="PTHR36108">
    <property type="entry name" value="COLOSSIN-B-RELATED"/>
    <property type="match status" value="1"/>
</dbReference>
<proteinExistence type="inferred from homology"/>
<dbReference type="InterPro" id="IPR013784">
    <property type="entry name" value="Carb-bd-like_fold"/>
</dbReference>
<organism evidence="5 6">
    <name type="scientific">Paenibacillus catalpae</name>
    <dbReference type="NCBI Taxonomy" id="1045775"/>
    <lineage>
        <taxon>Bacteria</taxon>
        <taxon>Bacillati</taxon>
        <taxon>Bacillota</taxon>
        <taxon>Bacilli</taxon>
        <taxon>Bacillales</taxon>
        <taxon>Paenibacillaceae</taxon>
        <taxon>Paenibacillus</taxon>
    </lineage>
</organism>
<dbReference type="Proteomes" id="UP000198855">
    <property type="component" value="Unassembled WGS sequence"/>
</dbReference>
<dbReference type="RefSeq" id="WP_091186164.1">
    <property type="nucleotide sequence ID" value="NZ_FOMT01000002.1"/>
</dbReference>
<keyword evidence="6" id="KW-1185">Reference proteome</keyword>
<gene>
    <name evidence="5" type="ORF">SAMN05216378_2964</name>
</gene>
<dbReference type="SUPFAM" id="SSF49478">
    <property type="entry name" value="Cna protein B-type domain"/>
    <property type="match status" value="1"/>
</dbReference>
<evidence type="ECO:0000313" key="5">
    <source>
        <dbReference type="EMBL" id="SFE27343.1"/>
    </source>
</evidence>
<comment type="similarity">
    <text evidence="1">Belongs to the serine-aspartate repeat-containing protein (SDr) family.</text>
</comment>
<dbReference type="PANTHER" id="PTHR36108:SF13">
    <property type="entry name" value="COLOSSIN-B-RELATED"/>
    <property type="match status" value="1"/>
</dbReference>
<sequence>MPFPSHSQFVPLTQNNVTVIDPVRDVDPDEVDIVGNAQFPAAYYAYDGTNVYFRMRLNTDPRFKNNFRNFAWGVLFNTDNNPATYEWELVVNGKENEVQLIANTVKLPNIVTDQAEGTDGNGNPNYRDIICNFDIARAQPTDDGSQLGSDTNYFIDFFVPASTLFSLLGITEQSALQFLFFTATNNNNFNKDFIGTGQTLSTLFCDPVTIAGGDVRAKLSVTQTVTSSSSPVIAAQSSTFTGTITVTNTGRSQASTIFLQAPFLFDKIITFNVTQKTEGTTAFNSTTKKLTWNVGNLAVGASATLTYEAVGQFNSPGARTVDTKAATGVDSFTGGSISAPASSSTVAVIAIGGVTGTIIDKSTGLPLTGVTVQANLLPGNTNAGQTTSNGGGVYGFPQLPFGSYNLTFNLSGYQSISAAATIVAGAIQTVNVTLTPIPAVIQGTIAASDSGGPIAGAIVHVTNSIGVLVAQAVTNAAGAYVVIGLSPGYYRVSFSASQFQARDFPVTLAIAETRTLNAALSPNPGTVTGTITNAQTGVPLAGVLVEVLDNRNSILSSTFTNAAGNYTIASLSPATNDRLRISADTFVAQVIGFSIAAGQTKVVNAALSPVAGVLTGMITDATTGLPLAGASIRVFTAEGITLQTTSTAADGSYTIPSLAPGSYSIVIAEEGYAGQTIGAMIDAASATTLNASLQQLAGAVTGRVTDSNTGAPIEDAIIRVFLNNIIVVRVASLEDGTYDIGNLAPGNYFVTIRADGYGGQSFSVTVNPGQTTTENFILFPNPGSLTGVVTDTSGNPIAGAIISLNVNVAGGGLLLTRFVSQTDGRYIVENLLPLQYLVTASAVPYQSTFQSVAVLADTQSTLDFVLNPNPGTISGTIVDTNGVPVAGAGVVIKMQSGNGVSIASIFSDTNGHFQVSSLAPSIYTVLASATDFQTASATISVQSDVTSPITLVLLPDPGSIAGQIVDAASGAVILGIAVTVTDSNNFLIASLIADTKSGFQFDGLPPGSYTVAVHALNYKGEVLGAIVQSNSITPVNFALEPNPGTLVGEVTPAIGGALIQLFNNNNILISSVFTQPDGSFTFIGEKVGSYNVTAIAMGYSSQVAGATILAGQTTDVTLTLSPNPGQISGIVVDTAGNPISTAVVKVLNSNESVRGIGPAQGNGSYVIDAIPVGPKTVIASAPNFSNQVKGAFVDPGENVNGVNFVLTPDPGTISGQITDQATGLIIPGASIEIRLNEASGLSVASATTTPFGNYQINGLQPGTYTVIAKANNYATGTVGTSVESNGSSIANIALDPLFGAINGLITDTVGNPIGANDTKIKLYTKDGTLLETVFVEMDGSFPINGVPVGEYIISVSAPFFETETVGITIRAGSTTNVQLQLSPQSATIIGTVKTSVISAPVSGGLIIITDVEGLPVDTAYTDETGSFIITGIPAGNFVISAVASGFGTGVAGVVTRIGQNSVVELLLTPLPGLVEGFVSDITNGANIAGAEIRIVDASSGATIGTILSNNGGQYAFPTLAPGSYNATVTAGGYAAEFGGFTIVSGETTRFSFALQPLPGRLIGSVSNKATGAALSGVTVQLLQYNNFGPALFTLLTDNNGLFDLGEVAATNYALTASLEGFITQQSSTLVNRGETTIVTFALVQIRTSVGGMVTTGPGRQPVPNTSVTIIDSNGVIGGNGITDGNGEYIVPSIPSGEQTIVASQAASGTDTTVIPENLGQTQTANITIGATAQSFPITGTVTSSFDAAPIPGSVVHVLDASTKVSLLTAVTDLNGAYRTDPVAPGTYTVSGSAPSYGSAARSLTTSATAASRADLTLSAAFGTLRGTIRDISGNPLDMALAEIVTANRELIRQIISNSNGQYAFSNISAGMPTAEFSFPGKQTAIRMPAILDGQTTILDIVLIDDEEE</sequence>
<dbReference type="InterPro" id="IPR001434">
    <property type="entry name" value="OmcB-like_DUF11"/>
</dbReference>
<accession>A0A1I1ZA06</accession>